<dbReference type="GeneTree" id="ENSGT00940000154279"/>
<protein>
    <recommendedName>
        <fullName evidence="4">Ig-like domain-containing protein</fullName>
    </recommendedName>
</protein>
<dbReference type="FunFam" id="2.60.40.10:FF:000365">
    <property type="entry name" value="If kappa light chain"/>
    <property type="match status" value="1"/>
</dbReference>
<dbReference type="PANTHER" id="PTHR23267">
    <property type="entry name" value="IMMUNOGLOBULIN LIGHT CHAIN"/>
    <property type="match status" value="1"/>
</dbReference>
<reference evidence="5" key="2">
    <citation type="submission" date="2025-09" db="UniProtKB">
        <authorList>
            <consortium name="Ensembl"/>
        </authorList>
    </citation>
    <scope>IDENTIFICATION</scope>
</reference>
<keyword evidence="1" id="KW-0391">Immunity</keyword>
<dbReference type="InterPro" id="IPR013106">
    <property type="entry name" value="Ig_V-set"/>
</dbReference>
<dbReference type="Proteomes" id="UP000694415">
    <property type="component" value="Unplaced"/>
</dbReference>
<dbReference type="InterPro" id="IPR013783">
    <property type="entry name" value="Ig-like_fold"/>
</dbReference>
<dbReference type="GO" id="GO:0005576">
    <property type="term" value="C:extracellular region"/>
    <property type="evidence" value="ECO:0007669"/>
    <property type="project" value="UniProtKB-ARBA"/>
</dbReference>
<keyword evidence="3" id="KW-1280">Immunoglobulin</keyword>
<feature type="domain" description="Ig-like" evidence="4">
    <location>
        <begin position="1"/>
        <end position="93"/>
    </location>
</feature>
<name>A0A8C6GGN7_MUSSI</name>
<dbReference type="GO" id="GO:0019814">
    <property type="term" value="C:immunoglobulin complex"/>
    <property type="evidence" value="ECO:0007669"/>
    <property type="project" value="UniProtKB-KW"/>
</dbReference>
<accession>A0A8C6GGN7</accession>
<dbReference type="InterPro" id="IPR036179">
    <property type="entry name" value="Ig-like_dom_sf"/>
</dbReference>
<dbReference type="Gene3D" id="2.60.40.10">
    <property type="entry name" value="Immunoglobulins"/>
    <property type="match status" value="1"/>
</dbReference>
<evidence type="ECO:0000256" key="2">
    <source>
        <dbReference type="ARBA" id="ARBA00023130"/>
    </source>
</evidence>
<dbReference type="Ensembl" id="ENSMSIT00000007657.1">
    <property type="protein sequence ID" value="ENSMSIP00000006048.1"/>
    <property type="gene ID" value="ENSMSIG00000005438.1"/>
</dbReference>
<evidence type="ECO:0000313" key="5">
    <source>
        <dbReference type="Ensembl" id="ENSMSIP00000006048.1"/>
    </source>
</evidence>
<reference evidence="5" key="1">
    <citation type="submission" date="2025-08" db="UniProtKB">
        <authorList>
            <consortium name="Ensembl"/>
        </authorList>
    </citation>
    <scope>IDENTIFICATION</scope>
</reference>
<dbReference type="SUPFAM" id="SSF48726">
    <property type="entry name" value="Immunoglobulin"/>
    <property type="match status" value="1"/>
</dbReference>
<dbReference type="AlphaFoldDB" id="A0A8C6GGN7"/>
<evidence type="ECO:0000259" key="4">
    <source>
        <dbReference type="PROSITE" id="PS50835"/>
    </source>
</evidence>
<dbReference type="SMART" id="SM00406">
    <property type="entry name" value="IGv"/>
    <property type="match status" value="1"/>
</dbReference>
<dbReference type="InterPro" id="IPR007110">
    <property type="entry name" value="Ig-like_dom"/>
</dbReference>
<evidence type="ECO:0000256" key="1">
    <source>
        <dbReference type="ARBA" id="ARBA00022859"/>
    </source>
</evidence>
<dbReference type="PROSITE" id="PS50835">
    <property type="entry name" value="IG_LIKE"/>
    <property type="match status" value="1"/>
</dbReference>
<dbReference type="InterPro" id="IPR050150">
    <property type="entry name" value="IgV_Light_Chain"/>
</dbReference>
<evidence type="ECO:0000256" key="3">
    <source>
        <dbReference type="ARBA" id="ARBA00043265"/>
    </source>
</evidence>
<dbReference type="GO" id="GO:0005886">
    <property type="term" value="C:plasma membrane"/>
    <property type="evidence" value="ECO:0007669"/>
    <property type="project" value="UniProtKB-ARBA"/>
</dbReference>
<keyword evidence="6" id="KW-1185">Reference proteome</keyword>
<evidence type="ECO:0000313" key="6">
    <source>
        <dbReference type="Proteomes" id="UP000694415"/>
    </source>
</evidence>
<proteinExistence type="predicted"/>
<keyword evidence="2" id="KW-1064">Adaptive immunity</keyword>
<dbReference type="Pfam" id="PF07686">
    <property type="entry name" value="V-set"/>
    <property type="match status" value="1"/>
</dbReference>
<sequence>DIVMTQPALYNPVTLGESASISCRSSKSLLHSNGITYLYWYMQRPGQSPQQLVYRVSNLASGVPGRFSGSGSGTDFTMKISRVEGADMGVYNCMQALEFPPTVIQP</sequence>
<organism evidence="5 6">
    <name type="scientific">Mus spicilegus</name>
    <name type="common">Mound-building mouse</name>
    <dbReference type="NCBI Taxonomy" id="10103"/>
    <lineage>
        <taxon>Eukaryota</taxon>
        <taxon>Metazoa</taxon>
        <taxon>Chordata</taxon>
        <taxon>Craniata</taxon>
        <taxon>Vertebrata</taxon>
        <taxon>Euteleostomi</taxon>
        <taxon>Mammalia</taxon>
        <taxon>Eutheria</taxon>
        <taxon>Euarchontoglires</taxon>
        <taxon>Glires</taxon>
        <taxon>Rodentia</taxon>
        <taxon>Myomorpha</taxon>
        <taxon>Muroidea</taxon>
        <taxon>Muridae</taxon>
        <taxon>Murinae</taxon>
        <taxon>Mus</taxon>
        <taxon>Mus</taxon>
    </lineage>
</organism>
<dbReference type="GO" id="GO:0002250">
    <property type="term" value="P:adaptive immune response"/>
    <property type="evidence" value="ECO:0007669"/>
    <property type="project" value="UniProtKB-KW"/>
</dbReference>